<dbReference type="PANTHER" id="PTHR47354">
    <property type="entry name" value="NADH OXIDOREDUCTASE HCR"/>
    <property type="match status" value="1"/>
</dbReference>
<dbReference type="InterPro" id="IPR008333">
    <property type="entry name" value="Cbr1-like_FAD-bd_dom"/>
</dbReference>
<evidence type="ECO:0000256" key="10">
    <source>
        <dbReference type="ARBA" id="ARBA00023004"/>
    </source>
</evidence>
<keyword evidence="10" id="KW-0408">Iron</keyword>
<evidence type="ECO:0000259" key="15">
    <source>
        <dbReference type="PROSITE" id="PS51384"/>
    </source>
</evidence>
<comment type="subcellular location">
    <subcellularLocation>
        <location evidence="2">Membrane</location>
        <topology evidence="2">Multi-pass membrane protein</topology>
    </subcellularLocation>
</comment>
<proteinExistence type="predicted"/>
<reference evidence="16 17" key="1">
    <citation type="submission" date="2013-08" db="EMBL/GenBank/DDBJ databases">
        <title>Genomic analysis of Lysobacter defluvii.</title>
        <authorList>
            <person name="Wang Q."/>
            <person name="Wang G."/>
        </authorList>
    </citation>
    <scope>NUCLEOTIDE SEQUENCE [LARGE SCALE GENOMIC DNA]</scope>
    <source>
        <strain evidence="16 17">IMMIB APB-9</strain>
    </source>
</reference>
<evidence type="ECO:0000256" key="3">
    <source>
        <dbReference type="ARBA" id="ARBA00022630"/>
    </source>
</evidence>
<feature type="transmembrane region" description="Helical" evidence="13">
    <location>
        <begin position="172"/>
        <end position="191"/>
    </location>
</feature>
<dbReference type="GO" id="GO:0016020">
    <property type="term" value="C:membrane"/>
    <property type="evidence" value="ECO:0007669"/>
    <property type="project" value="UniProtKB-SubCell"/>
</dbReference>
<feature type="chain" id="PRO_5001966788" evidence="14">
    <location>
        <begin position="23"/>
        <end position="420"/>
    </location>
</feature>
<protein>
    <submittedName>
        <fullName evidence="16">Oxidoreductase</fullName>
    </submittedName>
</protein>
<comment type="cofactor">
    <cofactor evidence="1">
        <name>FAD</name>
        <dbReference type="ChEBI" id="CHEBI:57692"/>
    </cofactor>
</comment>
<dbReference type="RefSeq" id="WP_027068864.1">
    <property type="nucleotide sequence ID" value="NZ_AUHT01000004.1"/>
</dbReference>
<keyword evidence="11" id="KW-0411">Iron-sulfur</keyword>
<dbReference type="InterPro" id="IPR039261">
    <property type="entry name" value="FNR_nucleotide-bd"/>
</dbReference>
<evidence type="ECO:0000313" key="16">
    <source>
        <dbReference type="EMBL" id="KGO99729.1"/>
    </source>
</evidence>
<feature type="transmembrane region" description="Helical" evidence="13">
    <location>
        <begin position="32"/>
        <end position="55"/>
    </location>
</feature>
<evidence type="ECO:0000256" key="12">
    <source>
        <dbReference type="ARBA" id="ARBA00023136"/>
    </source>
</evidence>
<feature type="signal peptide" evidence="14">
    <location>
        <begin position="1"/>
        <end position="22"/>
    </location>
</feature>
<feature type="transmembrane region" description="Helical" evidence="13">
    <location>
        <begin position="142"/>
        <end position="160"/>
    </location>
</feature>
<dbReference type="Gene3D" id="2.40.30.10">
    <property type="entry name" value="Translation factors"/>
    <property type="match status" value="1"/>
</dbReference>
<evidence type="ECO:0000313" key="17">
    <source>
        <dbReference type="Proteomes" id="UP000030003"/>
    </source>
</evidence>
<dbReference type="AlphaFoldDB" id="A0A0A0MB23"/>
<evidence type="ECO:0000256" key="6">
    <source>
        <dbReference type="ARBA" id="ARBA00022723"/>
    </source>
</evidence>
<feature type="transmembrane region" description="Helical" evidence="13">
    <location>
        <begin position="113"/>
        <end position="130"/>
    </location>
</feature>
<dbReference type="EMBL" id="AVBH01000005">
    <property type="protein sequence ID" value="KGO99729.1"/>
    <property type="molecule type" value="Genomic_DNA"/>
</dbReference>
<dbReference type="SUPFAM" id="SSF63380">
    <property type="entry name" value="Riboflavin synthase domain-like"/>
    <property type="match status" value="1"/>
</dbReference>
<dbReference type="CDD" id="cd06198">
    <property type="entry name" value="FNR_like_3"/>
    <property type="match status" value="1"/>
</dbReference>
<dbReference type="InterPro" id="IPR017938">
    <property type="entry name" value="Riboflavin_synthase-like_b-brl"/>
</dbReference>
<evidence type="ECO:0000256" key="7">
    <source>
        <dbReference type="ARBA" id="ARBA00022827"/>
    </source>
</evidence>
<organism evidence="16 17">
    <name type="scientific">Lysobacter defluvii IMMIB APB-9 = DSM 18482</name>
    <dbReference type="NCBI Taxonomy" id="1385515"/>
    <lineage>
        <taxon>Bacteria</taxon>
        <taxon>Pseudomonadati</taxon>
        <taxon>Pseudomonadota</taxon>
        <taxon>Gammaproteobacteria</taxon>
        <taxon>Lysobacterales</taxon>
        <taxon>Lysobacteraceae</taxon>
        <taxon>Novilysobacter</taxon>
    </lineage>
</organism>
<evidence type="ECO:0000256" key="11">
    <source>
        <dbReference type="ARBA" id="ARBA00023014"/>
    </source>
</evidence>
<keyword evidence="7" id="KW-0274">FAD</keyword>
<keyword evidence="6" id="KW-0479">Metal-binding</keyword>
<evidence type="ECO:0000256" key="4">
    <source>
        <dbReference type="ARBA" id="ARBA00022692"/>
    </source>
</evidence>
<dbReference type="GO" id="GO:0016491">
    <property type="term" value="F:oxidoreductase activity"/>
    <property type="evidence" value="ECO:0007669"/>
    <property type="project" value="UniProtKB-KW"/>
</dbReference>
<dbReference type="Pfam" id="PF01794">
    <property type="entry name" value="Ferric_reduct"/>
    <property type="match status" value="1"/>
</dbReference>
<keyword evidence="5" id="KW-0001">2Fe-2S</keyword>
<accession>A0A0A0MB23</accession>
<name>A0A0A0MB23_9GAMM</name>
<dbReference type="SUPFAM" id="SSF52343">
    <property type="entry name" value="Ferredoxin reductase-like, C-terminal NADP-linked domain"/>
    <property type="match status" value="1"/>
</dbReference>
<dbReference type="Pfam" id="PF00970">
    <property type="entry name" value="FAD_binding_6"/>
    <property type="match status" value="1"/>
</dbReference>
<dbReference type="GO" id="GO:0046872">
    <property type="term" value="F:metal ion binding"/>
    <property type="evidence" value="ECO:0007669"/>
    <property type="project" value="UniProtKB-KW"/>
</dbReference>
<dbReference type="OrthoDB" id="9796486at2"/>
<evidence type="ECO:0000256" key="9">
    <source>
        <dbReference type="ARBA" id="ARBA00023002"/>
    </source>
</evidence>
<dbReference type="eggNOG" id="COG4097">
    <property type="taxonomic scope" value="Bacteria"/>
</dbReference>
<evidence type="ECO:0000256" key="8">
    <source>
        <dbReference type="ARBA" id="ARBA00022989"/>
    </source>
</evidence>
<dbReference type="Proteomes" id="UP000030003">
    <property type="component" value="Unassembled WGS sequence"/>
</dbReference>
<dbReference type="InterPro" id="IPR013130">
    <property type="entry name" value="Fe3_Rdtase_TM_dom"/>
</dbReference>
<keyword evidence="17" id="KW-1185">Reference proteome</keyword>
<gene>
    <name evidence="16" type="ORF">N791_07700</name>
</gene>
<keyword evidence="3" id="KW-0285">Flavoprotein</keyword>
<feature type="domain" description="FAD-binding FR-type" evidence="15">
    <location>
        <begin position="187"/>
        <end position="295"/>
    </location>
</feature>
<dbReference type="PROSITE" id="PS51384">
    <property type="entry name" value="FAD_FR"/>
    <property type="match status" value="1"/>
</dbReference>
<dbReference type="STRING" id="1385515.GCA_000423325_00302"/>
<comment type="caution">
    <text evidence="16">The sequence shown here is derived from an EMBL/GenBank/DDBJ whole genome shotgun (WGS) entry which is preliminary data.</text>
</comment>
<keyword evidence="14" id="KW-0732">Signal</keyword>
<evidence type="ECO:0000256" key="13">
    <source>
        <dbReference type="SAM" id="Phobius"/>
    </source>
</evidence>
<dbReference type="InterPro" id="IPR017927">
    <property type="entry name" value="FAD-bd_FR_type"/>
</dbReference>
<dbReference type="PANTHER" id="PTHR47354:SF8">
    <property type="entry name" value="1,2-PHENYLACETYL-COA EPOXIDASE, SUBUNIT E"/>
    <property type="match status" value="1"/>
</dbReference>
<keyword evidence="9" id="KW-0560">Oxidoreductase</keyword>
<feature type="transmembrane region" description="Helical" evidence="13">
    <location>
        <begin position="76"/>
        <end position="93"/>
    </location>
</feature>
<dbReference type="GO" id="GO:0051537">
    <property type="term" value="F:2 iron, 2 sulfur cluster binding"/>
    <property type="evidence" value="ECO:0007669"/>
    <property type="project" value="UniProtKB-KW"/>
</dbReference>
<evidence type="ECO:0000256" key="14">
    <source>
        <dbReference type="SAM" id="SignalP"/>
    </source>
</evidence>
<keyword evidence="12 13" id="KW-0472">Membrane</keyword>
<evidence type="ECO:0000256" key="5">
    <source>
        <dbReference type="ARBA" id="ARBA00022714"/>
    </source>
</evidence>
<keyword evidence="4 13" id="KW-0812">Transmembrane</keyword>
<dbReference type="InterPro" id="IPR050415">
    <property type="entry name" value="MRET"/>
</dbReference>
<dbReference type="GO" id="GO:0050660">
    <property type="term" value="F:flavin adenine dinucleotide binding"/>
    <property type="evidence" value="ECO:0007669"/>
    <property type="project" value="TreeGrafter"/>
</dbReference>
<evidence type="ECO:0000256" key="2">
    <source>
        <dbReference type="ARBA" id="ARBA00004141"/>
    </source>
</evidence>
<dbReference type="Gene3D" id="3.40.50.80">
    <property type="entry name" value="Nucleotide-binding domain of ferredoxin-NADP reductase (FNR) module"/>
    <property type="match status" value="1"/>
</dbReference>
<sequence length="420" mass="46815">MQLKSWQLVLAAVAISFMLALAEVPATDRFTTAAISLSAGVAALSLMAASALLGARWGFVETCFGGLDRVYQAHKWLGIWALVFATVHFLFKAGIKEWEVVSIITLAPDITRLARQLSYVALMFIVMLALNRNIPYNVWRWWHKLSGPLFLIVIVHWLSFKTPIALSSPAGLWLAFVSILGVMAAAYKLLLYRFISSHAEYELTGIEPGAGAAHMQFTPVGKVVDFEPGQFGFLRMKVDGLREPHPFTIASAKSADGRVDFLIRSLGDYTGRLIANTQIGMHADIYAPYGRFNRSRAAKREVWIGGGVGISPFVAWLKDEANHFDRVTLFYFYTPGRDFPAVELMREMAEQRGAELVPVPDGPESPVFRQRLAEIVSEARPEEVEVSFCGPKGLLGKVQGQMRENGIPESNLRHEYFEFR</sequence>
<keyword evidence="8 13" id="KW-1133">Transmembrane helix</keyword>
<evidence type="ECO:0000256" key="1">
    <source>
        <dbReference type="ARBA" id="ARBA00001974"/>
    </source>
</evidence>